<dbReference type="OrthoDB" id="2218807at2759"/>
<evidence type="ECO:0000256" key="5">
    <source>
        <dbReference type="SAM" id="MobiDB-lite"/>
    </source>
</evidence>
<dbReference type="PROSITE" id="PS51670">
    <property type="entry name" value="SHKT"/>
    <property type="match status" value="1"/>
</dbReference>
<evidence type="ECO:0000256" key="1">
    <source>
        <dbReference type="ARBA" id="ARBA00022723"/>
    </source>
</evidence>
<dbReference type="InterPro" id="IPR002219">
    <property type="entry name" value="PKC_DAG/PE"/>
</dbReference>
<comment type="caution">
    <text evidence="3">Lacks conserved residue(s) required for the propagation of feature annotation.</text>
</comment>
<dbReference type="STRING" id="34508.A0A4U5MCF9"/>
<dbReference type="Gene3D" id="3.30.60.20">
    <property type="match status" value="1"/>
</dbReference>
<evidence type="ECO:0000313" key="11">
    <source>
        <dbReference type="Proteomes" id="UP000298663"/>
    </source>
</evidence>
<feature type="region of interest" description="Disordered" evidence="5">
    <location>
        <begin position="364"/>
        <end position="398"/>
    </location>
</feature>
<dbReference type="SMART" id="SM00109">
    <property type="entry name" value="C1"/>
    <property type="match status" value="1"/>
</dbReference>
<dbReference type="PANTHER" id="PTHR46199">
    <property type="entry name" value="RAC GTPASE-ACTIVATING PROTEIN 1"/>
    <property type="match status" value="1"/>
</dbReference>
<dbReference type="GO" id="GO:0046872">
    <property type="term" value="F:metal ion binding"/>
    <property type="evidence" value="ECO:0007669"/>
    <property type="project" value="UniProtKB-KW"/>
</dbReference>
<dbReference type="Pfam" id="PF00620">
    <property type="entry name" value="RhoGAP"/>
    <property type="match status" value="1"/>
</dbReference>
<dbReference type="PANTHER" id="PTHR46199:SF3">
    <property type="entry name" value="RAC GTPASE-ACTIVATING PROTEIN 1"/>
    <property type="match status" value="1"/>
</dbReference>
<sequence>MASSVFQIFAFLAIIVCSAMAQGACPGIPGLVEITPCATDDPNHPCQDVIDMQMSGSLQDPNSCVCCGTQAVYEEYVRENNPKTRNLCPVNFPIPSAPCDNTKPKGQQCQQGLQETWSEDGTTSCVCCTNCEDRNAETCAKNKKFCVDPKFHGYMKKQCAKTCGFCVPNNVVCQDSPTSPCKTYMKNGFCDSSYYTQELKRRLCPVTYEREMQLVDVIEQMRLRWVDAMNDAKRQSEEVKRLNRELERLKSHCDAVEEELKQSKAQVAYQSSKIQSVEVDLAAANRKIDLGRELIKDETPQLLSSTSYSYRNRSSNKKNSSRFNDLTIDYDVTGDSLEDDDIVDPVPMTAQKRSRSRNAMEIVVEENDENENEVPSKRSRDFSDTPKSALITRETPRKTIPIRRSLNRSFSESNILETKELIQREVKSELRRQMKTPSSTEIRSPRVPALGPSWTNGLPIEKRQHFAVPLTRVMFSEYCDVCNQKLNSGIFKSKTVKNFKCSDCNIRFHDRCRHKAPLPCVPRSLSTPKTPSKQRPKLRDFCPSSRPMIPGLLIHCVIGLEKDRLNTEGIYRVPGQESSLVKLLETLKQGRSVPKFHLEDTETIASCVKRFLSSLNDALIPVSSYSDFLRATEEQNPSLMHSAIMELPLTNRDTLAYLCVHLQKVSRDCVYQLHIQENQLQSITKRINQLHIQEDPREQNGFCRNAHMGKVRVCCKKQMDTFEELRC</sequence>
<dbReference type="Pfam" id="PF01549">
    <property type="entry name" value="ShK"/>
    <property type="match status" value="1"/>
</dbReference>
<gene>
    <name evidence="10" type="ORF">L596_022971</name>
</gene>
<feature type="chain" id="PRO_5020610510" description="Rho-GAP domain-containing protein" evidence="6">
    <location>
        <begin position="22"/>
        <end position="727"/>
    </location>
</feature>
<feature type="domain" description="Phorbol-ester/DAG-type" evidence="7">
    <location>
        <begin position="464"/>
        <end position="520"/>
    </location>
</feature>
<organism evidence="10 11">
    <name type="scientific">Steinernema carpocapsae</name>
    <name type="common">Entomopathogenic nematode</name>
    <dbReference type="NCBI Taxonomy" id="34508"/>
    <lineage>
        <taxon>Eukaryota</taxon>
        <taxon>Metazoa</taxon>
        <taxon>Ecdysozoa</taxon>
        <taxon>Nematoda</taxon>
        <taxon>Chromadorea</taxon>
        <taxon>Rhabditida</taxon>
        <taxon>Tylenchina</taxon>
        <taxon>Panagrolaimomorpha</taxon>
        <taxon>Strongyloidoidea</taxon>
        <taxon>Steinernematidae</taxon>
        <taxon>Steinernema</taxon>
    </lineage>
</organism>
<dbReference type="GO" id="GO:0005634">
    <property type="term" value="C:nucleus"/>
    <property type="evidence" value="ECO:0007669"/>
    <property type="project" value="TreeGrafter"/>
</dbReference>
<evidence type="ECO:0000259" key="9">
    <source>
        <dbReference type="PROSITE" id="PS51670"/>
    </source>
</evidence>
<dbReference type="InterPro" id="IPR003582">
    <property type="entry name" value="ShKT_dom"/>
</dbReference>
<evidence type="ECO:0000256" key="6">
    <source>
        <dbReference type="SAM" id="SignalP"/>
    </source>
</evidence>
<dbReference type="Gene3D" id="1.10.10.1870">
    <property type="entry name" value="ShTK domain-like"/>
    <property type="match status" value="1"/>
</dbReference>
<evidence type="ECO:0000256" key="4">
    <source>
        <dbReference type="SAM" id="Coils"/>
    </source>
</evidence>
<reference evidence="10 11" key="1">
    <citation type="journal article" date="2015" name="Genome Biol.">
        <title>Comparative genomics of Steinernema reveals deeply conserved gene regulatory networks.</title>
        <authorList>
            <person name="Dillman A.R."/>
            <person name="Macchietto M."/>
            <person name="Porter C.F."/>
            <person name="Rogers A."/>
            <person name="Williams B."/>
            <person name="Antoshechkin I."/>
            <person name="Lee M.M."/>
            <person name="Goodwin Z."/>
            <person name="Lu X."/>
            <person name="Lewis E.E."/>
            <person name="Goodrich-Blair H."/>
            <person name="Stock S.P."/>
            <person name="Adams B.J."/>
            <person name="Sternberg P.W."/>
            <person name="Mortazavi A."/>
        </authorList>
    </citation>
    <scope>NUCLEOTIDE SEQUENCE [LARGE SCALE GENOMIC DNA]</scope>
    <source>
        <strain evidence="10 11">ALL</strain>
    </source>
</reference>
<accession>A0A4U5MCF9</accession>
<feature type="domain" description="Rho-GAP" evidence="8">
    <location>
        <begin position="536"/>
        <end position="727"/>
    </location>
</feature>
<dbReference type="Proteomes" id="UP000298663">
    <property type="component" value="Unassembled WGS sequence"/>
</dbReference>
<dbReference type="Pfam" id="PF00130">
    <property type="entry name" value="C1_1"/>
    <property type="match status" value="1"/>
</dbReference>
<proteinExistence type="predicted"/>
<dbReference type="GO" id="GO:0097149">
    <property type="term" value="C:centralspindlin complex"/>
    <property type="evidence" value="ECO:0007669"/>
    <property type="project" value="TreeGrafter"/>
</dbReference>
<comment type="caution">
    <text evidence="10">The sequence shown here is derived from an EMBL/GenBank/DDBJ whole genome shotgun (WGS) entry which is preliminary data.</text>
</comment>
<feature type="compositionally biased region" description="Basic and acidic residues" evidence="5">
    <location>
        <begin position="374"/>
        <end position="384"/>
    </location>
</feature>
<dbReference type="GO" id="GO:0030496">
    <property type="term" value="C:midbody"/>
    <property type="evidence" value="ECO:0007669"/>
    <property type="project" value="TreeGrafter"/>
</dbReference>
<dbReference type="PROSITE" id="PS50081">
    <property type="entry name" value="ZF_DAG_PE_2"/>
    <property type="match status" value="1"/>
</dbReference>
<feature type="signal peptide" evidence="6">
    <location>
        <begin position="1"/>
        <end position="21"/>
    </location>
</feature>
<dbReference type="SMART" id="SM00324">
    <property type="entry name" value="RhoGAP"/>
    <property type="match status" value="1"/>
</dbReference>
<keyword evidence="1" id="KW-0479">Metal-binding</keyword>
<reference evidence="10 11" key="2">
    <citation type="journal article" date="2019" name="G3 (Bethesda)">
        <title>Hybrid Assembly of the Genome of the Entomopathogenic Nematode Steinernema carpocapsae Identifies the X-Chromosome.</title>
        <authorList>
            <person name="Serra L."/>
            <person name="Macchietto M."/>
            <person name="Macias-Munoz A."/>
            <person name="McGill C.J."/>
            <person name="Rodriguez I.M."/>
            <person name="Rodriguez B."/>
            <person name="Murad R."/>
            <person name="Mortazavi A."/>
        </authorList>
    </citation>
    <scope>NUCLEOTIDE SEQUENCE [LARGE SCALE GENOMIC DNA]</scope>
    <source>
        <strain evidence="10 11">ALL</strain>
    </source>
</reference>
<dbReference type="SUPFAM" id="SSF48350">
    <property type="entry name" value="GTPase activation domain, GAP"/>
    <property type="match status" value="1"/>
</dbReference>
<keyword evidence="11" id="KW-1185">Reference proteome</keyword>
<dbReference type="AlphaFoldDB" id="A0A4U5MCF9"/>
<dbReference type="SMART" id="SM00254">
    <property type="entry name" value="ShKT"/>
    <property type="match status" value="2"/>
</dbReference>
<dbReference type="GO" id="GO:0000281">
    <property type="term" value="P:mitotic cytokinesis"/>
    <property type="evidence" value="ECO:0007669"/>
    <property type="project" value="TreeGrafter"/>
</dbReference>
<dbReference type="InterPro" id="IPR046349">
    <property type="entry name" value="C1-like_sf"/>
</dbReference>
<evidence type="ECO:0000313" key="10">
    <source>
        <dbReference type="EMBL" id="TKR66722.1"/>
    </source>
</evidence>
<dbReference type="GO" id="GO:0032154">
    <property type="term" value="C:cleavage furrow"/>
    <property type="evidence" value="ECO:0007669"/>
    <property type="project" value="TreeGrafter"/>
</dbReference>
<dbReference type="InterPro" id="IPR000198">
    <property type="entry name" value="RhoGAP_dom"/>
</dbReference>
<evidence type="ECO:0000256" key="2">
    <source>
        <dbReference type="ARBA" id="ARBA00022833"/>
    </source>
</evidence>
<dbReference type="EMBL" id="AZBU02000008">
    <property type="protein sequence ID" value="TKR66722.1"/>
    <property type="molecule type" value="Genomic_DNA"/>
</dbReference>
<evidence type="ECO:0000259" key="7">
    <source>
        <dbReference type="PROSITE" id="PS50081"/>
    </source>
</evidence>
<dbReference type="GO" id="GO:0051256">
    <property type="term" value="P:mitotic spindle midzone assembly"/>
    <property type="evidence" value="ECO:0007669"/>
    <property type="project" value="TreeGrafter"/>
</dbReference>
<keyword evidence="6" id="KW-0732">Signal</keyword>
<evidence type="ECO:0000256" key="3">
    <source>
        <dbReference type="PROSITE-ProRule" id="PRU01005"/>
    </source>
</evidence>
<feature type="coiled-coil region" evidence="4">
    <location>
        <begin position="229"/>
        <end position="266"/>
    </location>
</feature>
<keyword evidence="4" id="KW-0175">Coiled coil</keyword>
<evidence type="ECO:0000259" key="8">
    <source>
        <dbReference type="PROSITE" id="PS50238"/>
    </source>
</evidence>
<evidence type="ECO:0008006" key="12">
    <source>
        <dbReference type="Google" id="ProtNLM"/>
    </source>
</evidence>
<protein>
    <recommendedName>
        <fullName evidence="12">Rho-GAP domain-containing protein</fullName>
    </recommendedName>
</protein>
<dbReference type="GO" id="GO:0005096">
    <property type="term" value="F:GTPase activator activity"/>
    <property type="evidence" value="ECO:0007669"/>
    <property type="project" value="TreeGrafter"/>
</dbReference>
<name>A0A4U5MCF9_STECR</name>
<dbReference type="GO" id="GO:0051233">
    <property type="term" value="C:spindle midzone"/>
    <property type="evidence" value="ECO:0007669"/>
    <property type="project" value="TreeGrafter"/>
</dbReference>
<dbReference type="SUPFAM" id="SSF57889">
    <property type="entry name" value="Cysteine-rich domain"/>
    <property type="match status" value="1"/>
</dbReference>
<dbReference type="GO" id="GO:0007266">
    <property type="term" value="P:Rho protein signal transduction"/>
    <property type="evidence" value="ECO:0007669"/>
    <property type="project" value="TreeGrafter"/>
</dbReference>
<dbReference type="PROSITE" id="PS50238">
    <property type="entry name" value="RHOGAP"/>
    <property type="match status" value="1"/>
</dbReference>
<feature type="domain" description="ShKT" evidence="9">
    <location>
        <begin position="131"/>
        <end position="166"/>
    </location>
</feature>
<dbReference type="InterPro" id="IPR008936">
    <property type="entry name" value="Rho_GTPase_activation_prot"/>
</dbReference>
<keyword evidence="2" id="KW-0862">Zinc</keyword>
<dbReference type="Gene3D" id="1.10.555.10">
    <property type="entry name" value="Rho GTPase activation protein"/>
    <property type="match status" value="1"/>
</dbReference>